<dbReference type="AlphaFoldDB" id="A0A803MIH2"/>
<dbReference type="PROSITE" id="PS51450">
    <property type="entry name" value="LRR"/>
    <property type="match status" value="1"/>
</dbReference>
<dbReference type="InterPro" id="IPR001611">
    <property type="entry name" value="Leu-rich_rpt"/>
</dbReference>
<sequence>MPEIPKGMLNLKRLRTFLLPEQIYDGSTFSKSICKQITTRFSCLRVLDLHNLHLKSLPSSIGKLIHLRFLNLSHTDIEELPDSITNLHNLQTLNLYECLLLRTPPKDIRKLTNLRNLNVASCYNLTYMPSGLAGLTLLNRLPMFIVNYEYLAHLRYKPNSTTKLSDLKELNNLRGDLYIKIHRDFEKNMLEEAMEANLSNKQWLTELRITFNFDYIADNICNYHDEDVLEGLKPHSNLRKLWIERYKGQKLPRWARGDLCITLPSLVEIILKNCNCQQVPIFSQLRFLKRLEIMCMDNVEYIENNGVCDTSYLSSKSQGMQTLFFPSLEVLRLTEMKKLKGWWKVEEIESTNDSESTLSSELVGTCQQYGHHQLSMQTIFFPSLEELRLKAMKKLKGWWKGVEAIENTTDSESTLSSKLVGTGQQYDHHQLSMQFCNLSKLHIFNCPELKFLPLCPKVEVLRLIGTNERLSVLKMATSLSTTTASTSSGSGRADLKLKKLTMDNVEDQLMSLPKQYLQHLSSLIVACDRKLVNTESLGEAFQTLIFFSPIFGIRVL</sequence>
<dbReference type="Proteomes" id="UP000596660">
    <property type="component" value="Unplaced"/>
</dbReference>
<dbReference type="Gene3D" id="3.80.10.10">
    <property type="entry name" value="Ribonuclease Inhibitor"/>
    <property type="match status" value="1"/>
</dbReference>
<evidence type="ECO:0000259" key="1">
    <source>
        <dbReference type="Pfam" id="PF25019"/>
    </source>
</evidence>
<dbReference type="OMA" id="YIADNIC"/>
<dbReference type="PANTHER" id="PTHR47186:SF13">
    <property type="entry name" value="DISEASE RESISTANCE PROTEIN RGA3"/>
    <property type="match status" value="1"/>
</dbReference>
<dbReference type="InterPro" id="IPR032675">
    <property type="entry name" value="LRR_dom_sf"/>
</dbReference>
<dbReference type="SUPFAM" id="SSF52047">
    <property type="entry name" value="RNI-like"/>
    <property type="match status" value="1"/>
</dbReference>
<dbReference type="PANTHER" id="PTHR47186">
    <property type="entry name" value="LEUCINE-RICH REPEAT-CONTAINING PROTEIN 57"/>
    <property type="match status" value="1"/>
</dbReference>
<organism evidence="2 3">
    <name type="scientific">Chenopodium quinoa</name>
    <name type="common">Quinoa</name>
    <dbReference type="NCBI Taxonomy" id="63459"/>
    <lineage>
        <taxon>Eukaryota</taxon>
        <taxon>Viridiplantae</taxon>
        <taxon>Streptophyta</taxon>
        <taxon>Embryophyta</taxon>
        <taxon>Tracheophyta</taxon>
        <taxon>Spermatophyta</taxon>
        <taxon>Magnoliopsida</taxon>
        <taxon>eudicotyledons</taxon>
        <taxon>Gunneridae</taxon>
        <taxon>Pentapetalae</taxon>
        <taxon>Caryophyllales</taxon>
        <taxon>Chenopodiaceae</taxon>
        <taxon>Chenopodioideae</taxon>
        <taxon>Atripliceae</taxon>
        <taxon>Chenopodium</taxon>
    </lineage>
</organism>
<evidence type="ECO:0000313" key="3">
    <source>
        <dbReference type="Proteomes" id="UP000596660"/>
    </source>
</evidence>
<proteinExistence type="predicted"/>
<evidence type="ECO:0000313" key="2">
    <source>
        <dbReference type="EnsemblPlants" id="AUR62029920-RA:cds"/>
    </source>
</evidence>
<dbReference type="EnsemblPlants" id="AUR62029920-RA">
    <property type="protein sequence ID" value="AUR62029920-RA:cds"/>
    <property type="gene ID" value="AUR62029920"/>
</dbReference>
<gene>
    <name evidence="2" type="primary">LOC110703007</name>
</gene>
<reference evidence="2" key="2">
    <citation type="submission" date="2021-03" db="UniProtKB">
        <authorList>
            <consortium name="EnsemblPlants"/>
        </authorList>
    </citation>
    <scope>IDENTIFICATION</scope>
</reference>
<keyword evidence="3" id="KW-1185">Reference proteome</keyword>
<dbReference type="Pfam" id="PF00560">
    <property type="entry name" value="LRR_1"/>
    <property type="match status" value="2"/>
</dbReference>
<dbReference type="Pfam" id="PF25019">
    <property type="entry name" value="LRR_R13L1-DRL21"/>
    <property type="match status" value="1"/>
</dbReference>
<dbReference type="InterPro" id="IPR056789">
    <property type="entry name" value="LRR_R13L1-DRL21"/>
</dbReference>
<protein>
    <recommendedName>
        <fullName evidence="1">R13L1/DRL21-like LRR repeat region domain-containing protein</fullName>
    </recommendedName>
</protein>
<name>A0A803MIH2_CHEQI</name>
<reference evidence="2" key="1">
    <citation type="journal article" date="2017" name="Nature">
        <title>The genome of Chenopodium quinoa.</title>
        <authorList>
            <person name="Jarvis D.E."/>
            <person name="Ho Y.S."/>
            <person name="Lightfoot D.J."/>
            <person name="Schmoeckel S.M."/>
            <person name="Li B."/>
            <person name="Borm T.J.A."/>
            <person name="Ohyanagi H."/>
            <person name="Mineta K."/>
            <person name="Michell C.T."/>
            <person name="Saber N."/>
            <person name="Kharbatia N.M."/>
            <person name="Rupper R.R."/>
            <person name="Sharp A.R."/>
            <person name="Dally N."/>
            <person name="Boughton B.A."/>
            <person name="Woo Y.H."/>
            <person name="Gao G."/>
            <person name="Schijlen E.G.W.M."/>
            <person name="Guo X."/>
            <person name="Momin A.A."/>
            <person name="Negrao S."/>
            <person name="Al-Babili S."/>
            <person name="Gehring C."/>
            <person name="Roessner U."/>
            <person name="Jung C."/>
            <person name="Murphy K."/>
            <person name="Arold S.T."/>
            <person name="Gojobori T."/>
            <person name="van der Linden C.G."/>
            <person name="van Loo E.N."/>
            <person name="Jellen E.N."/>
            <person name="Maughan P.J."/>
            <person name="Tester M."/>
        </authorList>
    </citation>
    <scope>NUCLEOTIDE SEQUENCE [LARGE SCALE GENOMIC DNA]</scope>
    <source>
        <strain evidence="2">cv. PI 614886</strain>
    </source>
</reference>
<accession>A0A803MIH2</accession>
<dbReference type="Gramene" id="AUR62029920-RA">
    <property type="protein sequence ID" value="AUR62029920-RA:cds"/>
    <property type="gene ID" value="AUR62029920"/>
</dbReference>
<feature type="domain" description="R13L1/DRL21-like LRR repeat region" evidence="1">
    <location>
        <begin position="164"/>
        <end position="296"/>
    </location>
</feature>